<dbReference type="AlphaFoldDB" id="A0AAN9KU20"/>
<dbReference type="EMBL" id="JAYMYQ010000006">
    <property type="protein sequence ID" value="KAK7323955.1"/>
    <property type="molecule type" value="Genomic_DNA"/>
</dbReference>
<evidence type="ECO:0000256" key="1">
    <source>
        <dbReference type="SAM" id="MobiDB-lite"/>
    </source>
</evidence>
<proteinExistence type="predicted"/>
<evidence type="ECO:0000256" key="2">
    <source>
        <dbReference type="SAM" id="SignalP"/>
    </source>
</evidence>
<accession>A0AAN9KU20</accession>
<name>A0AAN9KU20_CANGL</name>
<dbReference type="Proteomes" id="UP001367508">
    <property type="component" value="Unassembled WGS sequence"/>
</dbReference>
<protein>
    <submittedName>
        <fullName evidence="3">Uncharacterized protein</fullName>
    </submittedName>
</protein>
<keyword evidence="4" id="KW-1185">Reference proteome</keyword>
<keyword evidence="2" id="KW-0732">Signal</keyword>
<gene>
    <name evidence="3" type="ORF">VNO77_27459</name>
</gene>
<feature type="region of interest" description="Disordered" evidence="1">
    <location>
        <begin position="102"/>
        <end position="121"/>
    </location>
</feature>
<evidence type="ECO:0000313" key="4">
    <source>
        <dbReference type="Proteomes" id="UP001367508"/>
    </source>
</evidence>
<sequence length="121" mass="13885">MYDPSWHILRMGMLLWQLLTEELPKSVFTVEAAPCPKFPSYLEMRRANNLHAGYHSNGKVLFSKENINTHHSTKSYSYRKQSAYEKSDLDIALSREDVHFSSTSMWNGTGSPSYPHRGTTS</sequence>
<feature type="chain" id="PRO_5042895186" evidence="2">
    <location>
        <begin position="21"/>
        <end position="121"/>
    </location>
</feature>
<comment type="caution">
    <text evidence="3">The sequence shown here is derived from an EMBL/GenBank/DDBJ whole genome shotgun (WGS) entry which is preliminary data.</text>
</comment>
<organism evidence="3 4">
    <name type="scientific">Canavalia gladiata</name>
    <name type="common">Sword bean</name>
    <name type="synonym">Dolichos gladiatus</name>
    <dbReference type="NCBI Taxonomy" id="3824"/>
    <lineage>
        <taxon>Eukaryota</taxon>
        <taxon>Viridiplantae</taxon>
        <taxon>Streptophyta</taxon>
        <taxon>Embryophyta</taxon>
        <taxon>Tracheophyta</taxon>
        <taxon>Spermatophyta</taxon>
        <taxon>Magnoliopsida</taxon>
        <taxon>eudicotyledons</taxon>
        <taxon>Gunneridae</taxon>
        <taxon>Pentapetalae</taxon>
        <taxon>rosids</taxon>
        <taxon>fabids</taxon>
        <taxon>Fabales</taxon>
        <taxon>Fabaceae</taxon>
        <taxon>Papilionoideae</taxon>
        <taxon>50 kb inversion clade</taxon>
        <taxon>NPAAA clade</taxon>
        <taxon>indigoferoid/millettioid clade</taxon>
        <taxon>Phaseoleae</taxon>
        <taxon>Canavalia</taxon>
    </lineage>
</organism>
<evidence type="ECO:0000313" key="3">
    <source>
        <dbReference type="EMBL" id="KAK7323955.1"/>
    </source>
</evidence>
<feature type="signal peptide" evidence="2">
    <location>
        <begin position="1"/>
        <end position="20"/>
    </location>
</feature>
<reference evidence="3 4" key="1">
    <citation type="submission" date="2024-01" db="EMBL/GenBank/DDBJ databases">
        <title>The genomes of 5 underutilized Papilionoideae crops provide insights into root nodulation and disease resistanc.</title>
        <authorList>
            <person name="Jiang F."/>
        </authorList>
    </citation>
    <scope>NUCLEOTIDE SEQUENCE [LARGE SCALE GENOMIC DNA]</scope>
    <source>
        <strain evidence="3">LVBAO_FW01</strain>
        <tissue evidence="3">Leaves</tissue>
    </source>
</reference>